<evidence type="ECO:0000256" key="11">
    <source>
        <dbReference type="ARBA" id="ARBA00022737"/>
    </source>
</evidence>
<keyword evidence="14" id="KW-0067">ATP-binding</keyword>
<keyword evidence="11" id="KW-0677">Repeat</keyword>
<feature type="domain" description="Leucine-rich repeat-containing N-terminal plant-type" evidence="21">
    <location>
        <begin position="47"/>
        <end position="88"/>
    </location>
</feature>
<reference evidence="22 23" key="1">
    <citation type="journal article" date="2005" name="PLoS Biol.">
        <title>The genomes of Oryza sativa: a history of duplications.</title>
        <authorList>
            <person name="Yu J."/>
            <person name="Wang J."/>
            <person name="Lin W."/>
            <person name="Li S."/>
            <person name="Li H."/>
            <person name="Zhou J."/>
            <person name="Ni P."/>
            <person name="Dong W."/>
            <person name="Hu S."/>
            <person name="Zeng C."/>
            <person name="Zhang J."/>
            <person name="Zhang Y."/>
            <person name="Li R."/>
            <person name="Xu Z."/>
            <person name="Li S."/>
            <person name="Li X."/>
            <person name="Zheng H."/>
            <person name="Cong L."/>
            <person name="Lin L."/>
            <person name="Yin J."/>
            <person name="Geng J."/>
            <person name="Li G."/>
            <person name="Shi J."/>
            <person name="Liu J."/>
            <person name="Lv H."/>
            <person name="Li J."/>
            <person name="Wang J."/>
            <person name="Deng Y."/>
            <person name="Ran L."/>
            <person name="Shi X."/>
            <person name="Wang X."/>
            <person name="Wu Q."/>
            <person name="Li C."/>
            <person name="Ren X."/>
            <person name="Wang J."/>
            <person name="Wang X."/>
            <person name="Li D."/>
            <person name="Liu D."/>
            <person name="Zhang X."/>
            <person name="Ji Z."/>
            <person name="Zhao W."/>
            <person name="Sun Y."/>
            <person name="Zhang Z."/>
            <person name="Bao J."/>
            <person name="Han Y."/>
            <person name="Dong L."/>
            <person name="Ji J."/>
            <person name="Chen P."/>
            <person name="Wu S."/>
            <person name="Liu J."/>
            <person name="Xiao Y."/>
            <person name="Bu D."/>
            <person name="Tan J."/>
            <person name="Yang L."/>
            <person name="Ye C."/>
            <person name="Zhang J."/>
            <person name="Xu J."/>
            <person name="Zhou Y."/>
            <person name="Yu Y."/>
            <person name="Zhang B."/>
            <person name="Zhuang S."/>
            <person name="Wei H."/>
            <person name="Liu B."/>
            <person name="Lei M."/>
            <person name="Yu H."/>
            <person name="Li Y."/>
            <person name="Xu H."/>
            <person name="Wei S."/>
            <person name="He X."/>
            <person name="Fang L."/>
            <person name="Zhang Z."/>
            <person name="Zhang Y."/>
            <person name="Huang X."/>
            <person name="Su Z."/>
            <person name="Tong W."/>
            <person name="Li J."/>
            <person name="Tong Z."/>
            <person name="Li S."/>
            <person name="Ye J."/>
            <person name="Wang L."/>
            <person name="Fang L."/>
            <person name="Lei T."/>
            <person name="Chen C."/>
            <person name="Chen H."/>
            <person name="Xu Z."/>
            <person name="Li H."/>
            <person name="Huang H."/>
            <person name="Zhang F."/>
            <person name="Xu H."/>
            <person name="Li N."/>
            <person name="Zhao C."/>
            <person name="Li S."/>
            <person name="Dong L."/>
            <person name="Huang Y."/>
            <person name="Li L."/>
            <person name="Xi Y."/>
            <person name="Qi Q."/>
            <person name="Li W."/>
            <person name="Zhang B."/>
            <person name="Hu W."/>
            <person name="Zhang Y."/>
            <person name="Tian X."/>
            <person name="Jiao Y."/>
            <person name="Liang X."/>
            <person name="Jin J."/>
            <person name="Gao L."/>
            <person name="Zheng W."/>
            <person name="Hao B."/>
            <person name="Liu S."/>
            <person name="Wang W."/>
            <person name="Yuan L."/>
            <person name="Cao M."/>
            <person name="McDermott J."/>
            <person name="Samudrala R."/>
            <person name="Wang J."/>
            <person name="Wong G.K."/>
            <person name="Yang H."/>
        </authorList>
    </citation>
    <scope>NUCLEOTIDE SEQUENCE [LARGE SCALE GENOMIC DNA]</scope>
    <source>
        <strain evidence="23">cv. 93-11</strain>
    </source>
</reference>
<dbReference type="PANTHER" id="PTHR48061">
    <property type="entry name" value="LEUCINE-RICH REPEAT RECEPTOR PROTEIN KINASE EMS1-LIKE-RELATED"/>
    <property type="match status" value="1"/>
</dbReference>
<dbReference type="PROSITE" id="PS51450">
    <property type="entry name" value="LRR"/>
    <property type="match status" value="1"/>
</dbReference>
<proteinExistence type="inferred from homology"/>
<keyword evidence="9" id="KW-0812">Transmembrane</keyword>
<feature type="signal peptide" evidence="20">
    <location>
        <begin position="1"/>
        <end position="33"/>
    </location>
</feature>
<evidence type="ECO:0000256" key="1">
    <source>
        <dbReference type="ARBA" id="ARBA00004251"/>
    </source>
</evidence>
<dbReference type="EC" id="2.7.11.1" evidence="3"/>
<dbReference type="SUPFAM" id="SSF52058">
    <property type="entry name" value="L domain-like"/>
    <property type="match status" value="3"/>
</dbReference>
<evidence type="ECO:0000256" key="6">
    <source>
        <dbReference type="ARBA" id="ARBA00022614"/>
    </source>
</evidence>
<keyword evidence="8" id="KW-0808">Transferase</keyword>
<dbReference type="Proteomes" id="UP000007015">
    <property type="component" value="Chromosome 11"/>
</dbReference>
<sequence>MSSSTKRLVRPHHLAKPLLTMLHILLQVQAIAALTDDATAPVIQCLPDQASALLRLKNSFNKTAGGYSTAFRSWITGTDCCHWDGVDCGGGEDGRVTSLVLGGHNLQAGSISPALFRLTSLRYLDISGNNFSMSQLPVTGFENLTELTHLDLSDTNIAGEVPAGIGSLVNLVYLDLSTSFYIIYYDDENKMMPFASDNFWQLSVPNMETLLANLTNLEELHMGMVDMSGNGERWCDDIAKFTPKLQVLSLPYCSLSGPICTSLSSMNSLTRIELHYNHLSGSVPEFLAGFSNLTVLQLSKNKFEGLFPPIIFQHKKLVTINITNNPGLSGSLPNFSQDSKLENLLISSTNFTGIIPSSISNLKSLTKLDLGASGFSGMLPSSLGSLKYLDLLEVSGIQLTGSMAPWISNLTSLTVLKFSDCGLSGEIPSSIGNLKKLSMLALYNCKFSGKVPPQIFNLTQLQSLQLHSNNLAGTVELTSFTKLKNLSVLNLSNNKLLVLHGENSSSLVPFPKIKLLRLASCSISTFPNILKHLHEITTLDLSHNKIQGAIPQWAWETWRGMYFLLLNISHNNITSLGSDPLLPLEIDFFDLSFNSIEGPIPVPQEVDGNSCEFTELRIADMASNNFNGTLPEAWFTMLKSMNAISDNDTLVMENQYYHGQTYQFTAAVTYKGNYITISKILRTLVLIDFSNNAFHGTIPETIGELVLLHGLNMSHNSLTGPIPTQFGRLNQLESLDLSSNELFGEIPKELASLNFLSILNLSYNTLVGRIPNSYQFSTFSNNSFLGNTGLCGPPLSKQCDNPQESTVMPYVSEKSIDVLLVLFTALGFG</sequence>
<dbReference type="STRING" id="39946.B8BLA9"/>
<dbReference type="SMART" id="SM00369">
    <property type="entry name" value="LRR_TYP"/>
    <property type="match status" value="10"/>
</dbReference>
<keyword evidence="10 20" id="KW-0732">Signal</keyword>
<keyword evidence="13" id="KW-0418">Kinase</keyword>
<dbReference type="InterPro" id="IPR003591">
    <property type="entry name" value="Leu-rich_rpt_typical-subtyp"/>
</dbReference>
<dbReference type="OMA" id="MAPWISN"/>
<evidence type="ECO:0000256" key="14">
    <source>
        <dbReference type="ARBA" id="ARBA00022840"/>
    </source>
</evidence>
<evidence type="ECO:0000256" key="7">
    <source>
        <dbReference type="ARBA" id="ARBA00022626"/>
    </source>
</evidence>
<evidence type="ECO:0000256" key="17">
    <source>
        <dbReference type="ARBA" id="ARBA00023180"/>
    </source>
</evidence>
<comment type="similarity">
    <text evidence="2">Belongs to the RLP family.</text>
</comment>
<keyword evidence="4" id="KW-1003">Cell membrane</keyword>
<keyword evidence="7" id="KW-1070">Brassinosteroid signaling pathway</keyword>
<dbReference type="PANTHER" id="PTHR48061:SF48">
    <property type="entry name" value="OS01G0162500 PROTEIN"/>
    <property type="match status" value="1"/>
</dbReference>
<evidence type="ECO:0000256" key="4">
    <source>
        <dbReference type="ARBA" id="ARBA00022475"/>
    </source>
</evidence>
<evidence type="ECO:0000256" key="18">
    <source>
        <dbReference type="ARBA" id="ARBA00047899"/>
    </source>
</evidence>
<evidence type="ECO:0000256" key="2">
    <source>
        <dbReference type="ARBA" id="ARBA00009592"/>
    </source>
</evidence>
<organism evidence="22 23">
    <name type="scientific">Oryza sativa subsp. indica</name>
    <name type="common">Rice</name>
    <dbReference type="NCBI Taxonomy" id="39946"/>
    <lineage>
        <taxon>Eukaryota</taxon>
        <taxon>Viridiplantae</taxon>
        <taxon>Streptophyta</taxon>
        <taxon>Embryophyta</taxon>
        <taxon>Tracheophyta</taxon>
        <taxon>Spermatophyta</taxon>
        <taxon>Magnoliopsida</taxon>
        <taxon>Liliopsida</taxon>
        <taxon>Poales</taxon>
        <taxon>Poaceae</taxon>
        <taxon>BOP clade</taxon>
        <taxon>Oryzoideae</taxon>
        <taxon>Oryzeae</taxon>
        <taxon>Oryzinae</taxon>
        <taxon>Oryza</taxon>
        <taxon>Oryza sativa</taxon>
    </lineage>
</organism>
<keyword evidence="17" id="KW-0325">Glycoprotein</keyword>
<dbReference type="HOGENOM" id="CLU_000288_18_3_1"/>
<dbReference type="Gene3D" id="3.80.10.10">
    <property type="entry name" value="Ribonuclease Inhibitor"/>
    <property type="match status" value="5"/>
</dbReference>
<evidence type="ECO:0000313" key="22">
    <source>
        <dbReference type="EMBL" id="EEC68445.1"/>
    </source>
</evidence>
<evidence type="ECO:0000256" key="19">
    <source>
        <dbReference type="ARBA" id="ARBA00048679"/>
    </source>
</evidence>
<evidence type="ECO:0000259" key="21">
    <source>
        <dbReference type="Pfam" id="PF08263"/>
    </source>
</evidence>
<dbReference type="FunFam" id="3.80.10.10:FF:000095">
    <property type="entry name" value="LRR receptor-like serine/threonine-protein kinase GSO1"/>
    <property type="match status" value="1"/>
</dbReference>
<evidence type="ECO:0000256" key="16">
    <source>
        <dbReference type="ARBA" id="ARBA00023136"/>
    </source>
</evidence>
<evidence type="ECO:0000256" key="12">
    <source>
        <dbReference type="ARBA" id="ARBA00022741"/>
    </source>
</evidence>
<dbReference type="GO" id="GO:0004674">
    <property type="term" value="F:protein serine/threonine kinase activity"/>
    <property type="evidence" value="ECO:0007669"/>
    <property type="project" value="UniProtKB-KW"/>
</dbReference>
<evidence type="ECO:0000256" key="9">
    <source>
        <dbReference type="ARBA" id="ARBA00022692"/>
    </source>
</evidence>
<comment type="catalytic activity">
    <reaction evidence="19">
        <text>L-seryl-[protein] + ATP = O-phospho-L-seryl-[protein] + ADP + H(+)</text>
        <dbReference type="Rhea" id="RHEA:17989"/>
        <dbReference type="Rhea" id="RHEA-COMP:9863"/>
        <dbReference type="Rhea" id="RHEA-COMP:11604"/>
        <dbReference type="ChEBI" id="CHEBI:15378"/>
        <dbReference type="ChEBI" id="CHEBI:29999"/>
        <dbReference type="ChEBI" id="CHEBI:30616"/>
        <dbReference type="ChEBI" id="CHEBI:83421"/>
        <dbReference type="ChEBI" id="CHEBI:456216"/>
        <dbReference type="EC" id="2.7.11.1"/>
    </reaction>
</comment>
<evidence type="ECO:0000256" key="3">
    <source>
        <dbReference type="ARBA" id="ARBA00012513"/>
    </source>
</evidence>
<keyword evidence="5" id="KW-0723">Serine/threonine-protein kinase</keyword>
<dbReference type="InterPro" id="IPR046956">
    <property type="entry name" value="RLP23-like"/>
</dbReference>
<keyword evidence="6" id="KW-0433">Leucine-rich repeat</keyword>
<evidence type="ECO:0000313" key="23">
    <source>
        <dbReference type="Proteomes" id="UP000007015"/>
    </source>
</evidence>
<feature type="chain" id="PRO_5002868758" description="non-specific serine/threonine protein kinase" evidence="20">
    <location>
        <begin position="34"/>
        <end position="829"/>
    </location>
</feature>
<keyword evidence="15" id="KW-1133">Transmembrane helix</keyword>
<evidence type="ECO:0000256" key="5">
    <source>
        <dbReference type="ARBA" id="ARBA00022527"/>
    </source>
</evidence>
<dbReference type="GO" id="GO:0005886">
    <property type="term" value="C:plasma membrane"/>
    <property type="evidence" value="ECO:0007669"/>
    <property type="project" value="UniProtKB-SubCell"/>
</dbReference>
<keyword evidence="16" id="KW-0472">Membrane</keyword>
<evidence type="ECO:0000256" key="10">
    <source>
        <dbReference type="ARBA" id="ARBA00022729"/>
    </source>
</evidence>
<comment type="subcellular location">
    <subcellularLocation>
        <location evidence="1">Cell membrane</location>
        <topology evidence="1">Single-pass type I membrane protein</topology>
    </subcellularLocation>
</comment>
<dbReference type="Gramene" id="BGIOSGA033725-TA">
    <property type="protein sequence ID" value="BGIOSGA033725-PA"/>
    <property type="gene ID" value="BGIOSGA033725"/>
</dbReference>
<keyword evidence="12" id="KW-0547">Nucleotide-binding</keyword>
<comment type="catalytic activity">
    <reaction evidence="18">
        <text>L-threonyl-[protein] + ATP = O-phospho-L-threonyl-[protein] + ADP + H(+)</text>
        <dbReference type="Rhea" id="RHEA:46608"/>
        <dbReference type="Rhea" id="RHEA-COMP:11060"/>
        <dbReference type="Rhea" id="RHEA-COMP:11605"/>
        <dbReference type="ChEBI" id="CHEBI:15378"/>
        <dbReference type="ChEBI" id="CHEBI:30013"/>
        <dbReference type="ChEBI" id="CHEBI:30616"/>
        <dbReference type="ChEBI" id="CHEBI:61977"/>
        <dbReference type="ChEBI" id="CHEBI:456216"/>
        <dbReference type="EC" id="2.7.11.1"/>
    </reaction>
</comment>
<name>B8BLA9_ORYSI</name>
<dbReference type="GO" id="GO:0009742">
    <property type="term" value="P:brassinosteroid mediated signaling pathway"/>
    <property type="evidence" value="ECO:0007669"/>
    <property type="project" value="UniProtKB-KW"/>
</dbReference>
<dbReference type="Pfam" id="PF00560">
    <property type="entry name" value="LRR_1"/>
    <property type="match status" value="8"/>
</dbReference>
<dbReference type="InterPro" id="IPR001611">
    <property type="entry name" value="Leu-rich_rpt"/>
</dbReference>
<dbReference type="AlphaFoldDB" id="B8BLA9"/>
<dbReference type="GO" id="GO:0005524">
    <property type="term" value="F:ATP binding"/>
    <property type="evidence" value="ECO:0007669"/>
    <property type="project" value="UniProtKB-KW"/>
</dbReference>
<dbReference type="InterPro" id="IPR013210">
    <property type="entry name" value="LRR_N_plant-typ"/>
</dbReference>
<dbReference type="Pfam" id="PF08263">
    <property type="entry name" value="LRRNT_2"/>
    <property type="match status" value="1"/>
</dbReference>
<evidence type="ECO:0000256" key="15">
    <source>
        <dbReference type="ARBA" id="ARBA00022989"/>
    </source>
</evidence>
<evidence type="ECO:0000256" key="20">
    <source>
        <dbReference type="SAM" id="SignalP"/>
    </source>
</evidence>
<dbReference type="EMBL" id="CM000136">
    <property type="protein sequence ID" value="EEC68445.1"/>
    <property type="molecule type" value="Genomic_DNA"/>
</dbReference>
<dbReference type="PRINTS" id="PR00019">
    <property type="entry name" value="LEURICHRPT"/>
</dbReference>
<dbReference type="InterPro" id="IPR032675">
    <property type="entry name" value="LRR_dom_sf"/>
</dbReference>
<dbReference type="FunFam" id="3.80.10.10:FF:000111">
    <property type="entry name" value="LRR receptor-like serine/threonine-protein kinase ERECTA"/>
    <property type="match status" value="1"/>
</dbReference>
<keyword evidence="23" id="KW-1185">Reference proteome</keyword>
<evidence type="ECO:0000256" key="8">
    <source>
        <dbReference type="ARBA" id="ARBA00022679"/>
    </source>
</evidence>
<gene>
    <name evidence="22" type="ORF">OsI_36655</name>
</gene>
<evidence type="ECO:0000256" key="13">
    <source>
        <dbReference type="ARBA" id="ARBA00022777"/>
    </source>
</evidence>
<accession>B8BLA9</accession>
<protein>
    <recommendedName>
        <fullName evidence="3">non-specific serine/threonine protein kinase</fullName>
        <ecNumber evidence="3">2.7.11.1</ecNumber>
    </recommendedName>
</protein>